<dbReference type="InParanoid" id="A0A3R7FSG1"/>
<dbReference type="OrthoDB" id="2186602at2759"/>
<feature type="compositionally biased region" description="Polar residues" evidence="6">
    <location>
        <begin position="945"/>
        <end position="955"/>
    </location>
</feature>
<dbReference type="PANTHER" id="PTHR12466:SF8">
    <property type="entry name" value="PARAFIBROMIN"/>
    <property type="match status" value="1"/>
</dbReference>
<comment type="similarity">
    <text evidence="2">Belongs to the CDC73 family.</text>
</comment>
<dbReference type="Proteomes" id="UP000286415">
    <property type="component" value="Unassembled WGS sequence"/>
</dbReference>
<comment type="subcellular location">
    <subcellularLocation>
        <location evidence="1">Nucleus</location>
    </subcellularLocation>
</comment>
<dbReference type="InterPro" id="IPR031336">
    <property type="entry name" value="CDC73_C"/>
</dbReference>
<dbReference type="Pfam" id="PF05179">
    <property type="entry name" value="CDC73_C"/>
    <property type="match status" value="1"/>
</dbReference>
<organism evidence="9 10">
    <name type="scientific">Clonorchis sinensis</name>
    <name type="common">Chinese liver fluke</name>
    <dbReference type="NCBI Taxonomy" id="79923"/>
    <lineage>
        <taxon>Eukaryota</taxon>
        <taxon>Metazoa</taxon>
        <taxon>Spiralia</taxon>
        <taxon>Lophotrochozoa</taxon>
        <taxon>Platyhelminthes</taxon>
        <taxon>Trematoda</taxon>
        <taxon>Digenea</taxon>
        <taxon>Opisthorchiida</taxon>
        <taxon>Opisthorchiata</taxon>
        <taxon>Opisthorchiidae</taxon>
        <taxon>Clonorchis</taxon>
    </lineage>
</organism>
<dbReference type="InterPro" id="IPR032041">
    <property type="entry name" value="Cdc73_N"/>
</dbReference>
<evidence type="ECO:0000256" key="3">
    <source>
        <dbReference type="ARBA" id="ARBA00023015"/>
    </source>
</evidence>
<reference evidence="9 10" key="2">
    <citation type="journal article" date="2021" name="Genomics">
        <title>High-quality reference genome for Clonorchis sinensis.</title>
        <authorList>
            <person name="Young N.D."/>
            <person name="Stroehlein A.J."/>
            <person name="Kinkar L."/>
            <person name="Wang T."/>
            <person name="Sohn W.M."/>
            <person name="Chang B.C.H."/>
            <person name="Kaur P."/>
            <person name="Weisz D."/>
            <person name="Dudchenko O."/>
            <person name="Aiden E.L."/>
            <person name="Korhonen P.K."/>
            <person name="Gasser R.B."/>
        </authorList>
    </citation>
    <scope>NUCLEOTIDE SEQUENCE [LARGE SCALE GENOMIC DNA]</scope>
    <source>
        <strain evidence="9">Cs-k2</strain>
    </source>
</reference>
<feature type="domain" description="Cell division control protein 73 C-terminal" evidence="7">
    <location>
        <begin position="1014"/>
        <end position="1166"/>
    </location>
</feature>
<evidence type="ECO:0000259" key="7">
    <source>
        <dbReference type="Pfam" id="PF05179"/>
    </source>
</evidence>
<comment type="caution">
    <text evidence="9">The sequence shown here is derived from an EMBL/GenBank/DDBJ whole genome shotgun (WGS) entry which is preliminary data.</text>
</comment>
<dbReference type="InterPro" id="IPR007852">
    <property type="entry name" value="Cdc73/Parafibromin"/>
</dbReference>
<dbReference type="InterPro" id="IPR038103">
    <property type="entry name" value="CDC73_C_sf"/>
</dbReference>
<keyword evidence="5" id="KW-0539">Nucleus</keyword>
<dbReference type="FunCoup" id="A0A3R7FSG1">
    <property type="interactions" value="1341"/>
</dbReference>
<dbReference type="GO" id="GO:0016593">
    <property type="term" value="C:Cdc73/Paf1 complex"/>
    <property type="evidence" value="ECO:0007669"/>
    <property type="project" value="InterPro"/>
</dbReference>
<dbReference type="STRING" id="79923.A0A3R7FSG1"/>
<dbReference type="FunFam" id="3.40.50.11990:FF:000002">
    <property type="entry name" value="protein CDC73 homolog"/>
    <property type="match status" value="1"/>
</dbReference>
<name>A0A3R7FSG1_CLOSI</name>
<gene>
    <name evidence="9" type="ORF">CSKR_109225</name>
</gene>
<evidence type="ECO:0000256" key="6">
    <source>
        <dbReference type="SAM" id="MobiDB-lite"/>
    </source>
</evidence>
<dbReference type="GO" id="GO:0032968">
    <property type="term" value="P:positive regulation of transcription elongation by RNA polymerase II"/>
    <property type="evidence" value="ECO:0007669"/>
    <property type="project" value="TreeGrafter"/>
</dbReference>
<keyword evidence="10" id="KW-1185">Reference proteome</keyword>
<evidence type="ECO:0000256" key="5">
    <source>
        <dbReference type="ARBA" id="ARBA00023242"/>
    </source>
</evidence>
<feature type="domain" description="Paf1 complex subunit Cdc73 N-terminal" evidence="8">
    <location>
        <begin position="497"/>
        <end position="708"/>
    </location>
</feature>
<dbReference type="PANTHER" id="PTHR12466">
    <property type="entry name" value="CDC73 DOMAIN PROTEIN"/>
    <property type="match status" value="1"/>
</dbReference>
<dbReference type="EMBL" id="NIRI02000010">
    <property type="protein sequence ID" value="KAG5454323.1"/>
    <property type="molecule type" value="Genomic_DNA"/>
</dbReference>
<reference evidence="9 10" key="1">
    <citation type="journal article" date="2018" name="Biotechnol. Adv.">
        <title>Improved genomic resources and new bioinformatic workflow for the carcinogenic parasite Clonorchis sinensis: Biotechnological implications.</title>
        <authorList>
            <person name="Wang D."/>
            <person name="Korhonen P.K."/>
            <person name="Gasser R.B."/>
            <person name="Young N.D."/>
        </authorList>
    </citation>
    <scope>NUCLEOTIDE SEQUENCE [LARGE SCALE GENOMIC DNA]</scope>
    <source>
        <strain evidence="9">Cs-k2</strain>
    </source>
</reference>
<evidence type="ECO:0000256" key="1">
    <source>
        <dbReference type="ARBA" id="ARBA00004123"/>
    </source>
</evidence>
<sequence length="1176" mass="131023">MRGFRGPVEGIKWNNLQTFPASISSATQIHQSSWSSEIQSYLAKRTVQILLAQSLSISCWLDSEMAQWSERECTDGKIHGSNLTSASRLLCLGLSNLAVSQPLCFLRVAWLSVRAAEMRRFQVFDNHCLRTIARVGWCRRILNEVVRKRAFGCATGNSSEECVQHQKLRWMRHVLRMPNYRLLKRVLFSMPNSKWRKQRGGQPLTWQRGVKEITKRLGDVAFQDGDRVIPTAPGWRRCNIWVLTDVSGDLVVTFYPDCLRKMMKTILVFDNRPFTSSVTLPPERARWFKWLEREFTDRKVRGSNPTSASRLPLSRLGQPDSIPALVLPSGGMAVRHRKGVTAGLPPELIQHQSQAQAGSRGPHPGRRTAPTTPKLFVISFTPFCQVMRCPPRGLRHAEEGTENNTRLGRRRVAPTAPTPLCQVNGWPPLCFRHSDLGMENTTLFSKRWLGMHNTCPNQRSVWCWTQSSMEVPVAQPKTRFLTASLRIRRHQHTRAMVLRHSGKEGTTKDYYTLDCVVYLLKHIELPHTQYVRQAAGAGVPVVRLPDRRDLLAYLKGETNTAPNIDRAAPVDISLRRPVAKRQPSDILPHLRRDGTDLNDSFGPDADAKRARLIVASNAETDGAITPGHGKSVPMDEETIAREKRLLAAKLETSFSNRTSTFIPPEQVKTSSLPESIPLDKIQTWRAKFRAIQQQRIKTDDIDQVLESTAASQKADQLTAATGAAALARGPRPGLAGEQQTIIRIDDTTHIQPFTDGSIPRTALAADEVAVRPIIARERRWRTRVTVLQSQGKTFYENIVLGILRNVILKEDSSGADLRNLNKFGYPLAAGGAAHMLSSFPQPLAVGASYPKPAPGATNYTNTGSAMAISTGQPGMSVSNSAIPHPHSHHHPQMHYSRYDQERFASGREETAGFRIDTMATYHGKALAAMVTGGGNAAVGPGGDTPNPSAPRTASYRTPRGGETPLPLDGGATRDPRALGSGVPMTPSATPDPYRNSLRSVTDARLAARSKARSSRIPIIIIPAAPTSLITMYNARDILQDLCFVTSQEKQAAGVRRENEILIHRQKSDGRSVPYRIIDQPNKLQPDEWNRVVAVFVQGQAWQFKGWPIGSDPAVIFSLVKGFHLKHTNMPLDANVAKWNVRVINLDQRRHLDKANFQQIWDQLDKHIAKCKPFLRA</sequence>
<protein>
    <submittedName>
        <fullName evidence="9">Accessory factor associated with RNA polymerase II</fullName>
    </submittedName>
</protein>
<evidence type="ECO:0000259" key="8">
    <source>
        <dbReference type="Pfam" id="PF16050"/>
    </source>
</evidence>
<accession>A0A3R7FSG1</accession>
<evidence type="ECO:0000256" key="2">
    <source>
        <dbReference type="ARBA" id="ARBA00010427"/>
    </source>
</evidence>
<dbReference type="GO" id="GO:0006368">
    <property type="term" value="P:transcription elongation by RNA polymerase II"/>
    <property type="evidence" value="ECO:0007669"/>
    <property type="project" value="InterPro"/>
</dbReference>
<dbReference type="AlphaFoldDB" id="A0A3R7FSG1"/>
<proteinExistence type="inferred from homology"/>
<feature type="region of interest" description="Disordered" evidence="6">
    <location>
        <begin position="937"/>
        <end position="996"/>
    </location>
</feature>
<dbReference type="GO" id="GO:0000993">
    <property type="term" value="F:RNA polymerase II complex binding"/>
    <property type="evidence" value="ECO:0007669"/>
    <property type="project" value="TreeGrafter"/>
</dbReference>
<dbReference type="Pfam" id="PF16050">
    <property type="entry name" value="CDC73_N"/>
    <property type="match status" value="2"/>
</dbReference>
<keyword evidence="3" id="KW-0805">Transcription regulation</keyword>
<evidence type="ECO:0000313" key="10">
    <source>
        <dbReference type="Proteomes" id="UP000286415"/>
    </source>
</evidence>
<evidence type="ECO:0000256" key="4">
    <source>
        <dbReference type="ARBA" id="ARBA00023163"/>
    </source>
</evidence>
<keyword evidence="4" id="KW-0804">Transcription</keyword>
<feature type="region of interest" description="Disordered" evidence="6">
    <location>
        <begin position="351"/>
        <end position="371"/>
    </location>
</feature>
<dbReference type="Gene3D" id="3.40.50.11990">
    <property type="entry name" value="RNA polymerase II accessory factor, Cdc73 C-terminal domain"/>
    <property type="match status" value="1"/>
</dbReference>
<evidence type="ECO:0000313" key="9">
    <source>
        <dbReference type="EMBL" id="KAG5454323.1"/>
    </source>
</evidence>
<feature type="domain" description="Paf1 complex subunit Cdc73 N-terminal" evidence="8">
    <location>
        <begin position="742"/>
        <end position="813"/>
    </location>
</feature>